<dbReference type="PANTHER" id="PTHR43751:SF2">
    <property type="entry name" value="SULFATASE N-TERMINAL DOMAIN-CONTAINING PROTEIN"/>
    <property type="match status" value="1"/>
</dbReference>
<accession>A0A4U8YUB9</accession>
<name>A0A4U8YUB9_9BACT</name>
<dbReference type="RefSeq" id="WP_180147403.1">
    <property type="nucleotide sequence ID" value="NZ_CAADHO010000019.1"/>
</dbReference>
<protein>
    <submittedName>
        <fullName evidence="3">Sulfatase n-terminal</fullName>
    </submittedName>
</protein>
<dbReference type="Gene3D" id="3.40.720.10">
    <property type="entry name" value="Alkaline Phosphatase, subunit A"/>
    <property type="match status" value="1"/>
</dbReference>
<organism evidence="3 4">
    <name type="scientific">Desulfoluna butyratoxydans</name>
    <dbReference type="NCBI Taxonomy" id="231438"/>
    <lineage>
        <taxon>Bacteria</taxon>
        <taxon>Pseudomonadati</taxon>
        <taxon>Thermodesulfobacteriota</taxon>
        <taxon>Desulfobacteria</taxon>
        <taxon>Desulfobacterales</taxon>
        <taxon>Desulfolunaceae</taxon>
        <taxon>Desulfoluna</taxon>
    </lineage>
</organism>
<evidence type="ECO:0000313" key="4">
    <source>
        <dbReference type="Proteomes" id="UP000507962"/>
    </source>
</evidence>
<dbReference type="InterPro" id="IPR000917">
    <property type="entry name" value="Sulfatase_N"/>
</dbReference>
<evidence type="ECO:0000313" key="3">
    <source>
        <dbReference type="EMBL" id="VFQ47494.1"/>
    </source>
</evidence>
<dbReference type="Gene3D" id="3.30.1120.10">
    <property type="match status" value="1"/>
</dbReference>
<proteinExistence type="predicted"/>
<dbReference type="InterPro" id="IPR052701">
    <property type="entry name" value="GAG_Ulvan_Degrading_Sulfatases"/>
</dbReference>
<reference evidence="3 4" key="1">
    <citation type="submission" date="2019-03" db="EMBL/GenBank/DDBJ databases">
        <authorList>
            <person name="Nijsse B."/>
        </authorList>
    </citation>
    <scope>NUCLEOTIDE SEQUENCE [LARGE SCALE GENOMIC DNA]</scope>
    <source>
        <strain evidence="3">Desulfoluna butyratoxydans MSL71</strain>
    </source>
</reference>
<feature type="domain" description="Sulfatase N-terminal" evidence="2">
    <location>
        <begin position="30"/>
        <end position="355"/>
    </location>
</feature>
<feature type="chain" id="PRO_5020999746" evidence="1">
    <location>
        <begin position="27"/>
        <end position="513"/>
    </location>
</feature>
<dbReference type="Pfam" id="PF00884">
    <property type="entry name" value="Sulfatase"/>
    <property type="match status" value="1"/>
</dbReference>
<keyword evidence="1" id="KW-0732">Signal</keyword>
<keyword evidence="4" id="KW-1185">Reference proteome</keyword>
<feature type="signal peptide" evidence="1">
    <location>
        <begin position="1"/>
        <end position="26"/>
    </location>
</feature>
<sequence length="513" mass="57572">MKTGKLMVAVIAASVAMVLAVCPASAAKKPNILVIMADDVGVHNVSAYSKGLVGFMTPNLDRLANEGMMFTDYYAEQSCTAGRSAFITGQSPVRTGLSKVGLPGADLGIQAEDPTLAELLKPHGYMTGQFGKNHLGDKDEFLPTAHGFDEFFGNLYHLNAEEEPEHEDYPKNPEFRKKFGPRGVIKSTADGKIEDTGPLTRKRMETVDEEFLASTKDFIERAKKADKPFFAWFNPSRMHFYTHLKKESQGVTGLGVYADGMVEHDKMVGDLLDFLKAQGLEENTIVVYTTDNGPHYNEWPDGGISPFRGEKNTNWEGGYRVPAMVRWPGKIPPGTVSNEIMSMLDWVPTLMAAVGDEKITEKLLKGHKAAGKKFKVHLDGFNFLPHITGKEKEAPRKSFFYFNDDAQLVGLRYNQWKIVFAEQRAKKIDVWQEPFVWLRAPKIFNLRSDPYERADTDSNNYGRWYVEHVFLLTPAQHVVGKFIATLKEYPPRQKPAKFNVDSVMETLYKGGSH</sequence>
<dbReference type="SUPFAM" id="SSF53649">
    <property type="entry name" value="Alkaline phosphatase-like"/>
    <property type="match status" value="1"/>
</dbReference>
<evidence type="ECO:0000259" key="2">
    <source>
        <dbReference type="Pfam" id="PF00884"/>
    </source>
</evidence>
<dbReference type="Proteomes" id="UP000507962">
    <property type="component" value="Unassembled WGS sequence"/>
</dbReference>
<gene>
    <name evidence="3" type="ORF">MSL71_51940</name>
</gene>
<evidence type="ECO:0000256" key="1">
    <source>
        <dbReference type="SAM" id="SignalP"/>
    </source>
</evidence>
<dbReference type="AlphaFoldDB" id="A0A4U8YUB9"/>
<dbReference type="EMBL" id="CAADHO010000019">
    <property type="protein sequence ID" value="VFQ47494.1"/>
    <property type="molecule type" value="Genomic_DNA"/>
</dbReference>
<dbReference type="PANTHER" id="PTHR43751">
    <property type="entry name" value="SULFATASE"/>
    <property type="match status" value="1"/>
</dbReference>
<dbReference type="CDD" id="cd16142">
    <property type="entry name" value="ARS_like"/>
    <property type="match status" value="1"/>
</dbReference>
<dbReference type="InterPro" id="IPR017850">
    <property type="entry name" value="Alkaline_phosphatase_core_sf"/>
</dbReference>